<reference evidence="1 2" key="1">
    <citation type="submission" date="2020-05" db="EMBL/GenBank/DDBJ databases">
        <title>Whole genome shotgun sequence of Streptomyces microflavus NBRC 13062.</title>
        <authorList>
            <person name="Komaki H."/>
            <person name="Tamura T."/>
        </authorList>
    </citation>
    <scope>NUCLEOTIDE SEQUENCE [LARGE SCALE GENOMIC DNA]</scope>
    <source>
        <strain evidence="1 2">NBRC 13062</strain>
    </source>
</reference>
<protein>
    <submittedName>
        <fullName evidence="1">Uncharacterized protein</fullName>
    </submittedName>
</protein>
<evidence type="ECO:0000313" key="2">
    <source>
        <dbReference type="Proteomes" id="UP000498740"/>
    </source>
</evidence>
<evidence type="ECO:0000313" key="1">
    <source>
        <dbReference type="EMBL" id="GFN09360.1"/>
    </source>
</evidence>
<dbReference type="Proteomes" id="UP000498740">
    <property type="component" value="Unassembled WGS sequence"/>
</dbReference>
<accession>A0A7J0D3Q6</accession>
<dbReference type="AlphaFoldDB" id="A0A7J0D3Q6"/>
<sequence length="137" mass="15095">MNPELLLPLDAILPPGQMITSAEGNGDVQALWLSDAAAAAELWPRLRTEHASSGLWPLLLDSRDPDDSEFRPWASGELIPGRMSSPKSHYPAELLATWWRDYTGIDQDDDVLTADERLAVTARSARLGQAWHPVLSP</sequence>
<gene>
    <name evidence="1" type="ORF">Smic_79160</name>
</gene>
<dbReference type="EMBL" id="BLWD01000002">
    <property type="protein sequence ID" value="GFN09360.1"/>
    <property type="molecule type" value="Genomic_DNA"/>
</dbReference>
<organism evidence="1 2">
    <name type="scientific">Streptomyces microflavus</name>
    <name type="common">Streptomyces lipmanii</name>
    <dbReference type="NCBI Taxonomy" id="1919"/>
    <lineage>
        <taxon>Bacteria</taxon>
        <taxon>Bacillati</taxon>
        <taxon>Actinomycetota</taxon>
        <taxon>Actinomycetes</taxon>
        <taxon>Kitasatosporales</taxon>
        <taxon>Streptomycetaceae</taxon>
        <taxon>Streptomyces</taxon>
    </lineage>
</organism>
<proteinExistence type="predicted"/>
<comment type="caution">
    <text evidence="1">The sequence shown here is derived from an EMBL/GenBank/DDBJ whole genome shotgun (WGS) entry which is preliminary data.</text>
</comment>
<name>A0A7J0D3Q6_STRMI</name>